<dbReference type="Pfam" id="PF08822">
    <property type="entry name" value="DUF1804"/>
    <property type="match status" value="1"/>
</dbReference>
<dbReference type="STRING" id="579748.TW81_09845"/>
<protein>
    <submittedName>
        <fullName evidence="1">Uncharacterized protein</fullName>
    </submittedName>
</protein>
<proteinExistence type="predicted"/>
<gene>
    <name evidence="1" type="ORF">TW81_09845</name>
</gene>
<name>A0A0F4NK83_9VIBR</name>
<evidence type="ECO:0000313" key="1">
    <source>
        <dbReference type="EMBL" id="KJY83289.1"/>
    </source>
</evidence>
<reference evidence="1 2" key="1">
    <citation type="journal article" date="2015" name="BMC Genomics">
        <title>Genome mining reveals unlocked bioactive potential of marine Gram-negative bacteria.</title>
        <authorList>
            <person name="Machado H."/>
            <person name="Sonnenschein E.C."/>
            <person name="Melchiorsen J."/>
            <person name="Gram L."/>
        </authorList>
    </citation>
    <scope>NUCLEOTIDE SEQUENCE [LARGE SCALE GENOMIC DNA]</scope>
    <source>
        <strain evidence="1 2">S2757</strain>
    </source>
</reference>
<keyword evidence="2" id="KW-1185">Reference proteome</keyword>
<dbReference type="InterPro" id="IPR014926">
    <property type="entry name" value="Phage_D3112_Orf24"/>
</dbReference>
<comment type="caution">
    <text evidence="1">The sequence shown here is derived from an EMBL/GenBank/DDBJ whole genome shotgun (WGS) entry which is preliminary data.</text>
</comment>
<organism evidence="1 2">
    <name type="scientific">Vibrio galatheae</name>
    <dbReference type="NCBI Taxonomy" id="579748"/>
    <lineage>
        <taxon>Bacteria</taxon>
        <taxon>Pseudomonadati</taxon>
        <taxon>Pseudomonadota</taxon>
        <taxon>Gammaproteobacteria</taxon>
        <taxon>Vibrionales</taxon>
        <taxon>Vibrionaceae</taxon>
        <taxon>Vibrio</taxon>
    </lineage>
</organism>
<dbReference type="EMBL" id="JXXV01000016">
    <property type="protein sequence ID" value="KJY83289.1"/>
    <property type="molecule type" value="Genomic_DNA"/>
</dbReference>
<evidence type="ECO:0000313" key="2">
    <source>
        <dbReference type="Proteomes" id="UP000033673"/>
    </source>
</evidence>
<sequence>MSKEQAKSLFIAGENITSISTVLGISRATVYAYKKRDLEAGVDWDELKFIKATDKADAITNEQEFVATLINQFEKALEGLDEVEPQKRVEMLSKYVGTYYKLKQQKDNVKVNQADIVKETIQTLSQLALNHKANEVIQFLADHAETIVSEVLKNK</sequence>
<accession>A0A0F4NK83</accession>
<dbReference type="PATRIC" id="fig|579748.3.peg.2023"/>
<dbReference type="RefSeq" id="WP_045955527.1">
    <property type="nucleotide sequence ID" value="NZ_JXXV01000016.1"/>
</dbReference>
<dbReference type="OrthoDB" id="5354848at2"/>
<dbReference type="Proteomes" id="UP000033673">
    <property type="component" value="Unassembled WGS sequence"/>
</dbReference>
<dbReference type="AlphaFoldDB" id="A0A0F4NK83"/>